<feature type="compositionally biased region" description="Polar residues" evidence="1">
    <location>
        <begin position="99"/>
        <end position="126"/>
    </location>
</feature>
<dbReference type="InterPro" id="IPR025476">
    <property type="entry name" value="Helitron_helicase-like"/>
</dbReference>
<dbReference type="Pfam" id="PF20209">
    <property type="entry name" value="DUF6570"/>
    <property type="match status" value="1"/>
</dbReference>
<evidence type="ECO:0000259" key="3">
    <source>
        <dbReference type="Pfam" id="PF20209"/>
    </source>
</evidence>
<dbReference type="InterPro" id="IPR046700">
    <property type="entry name" value="DUF6570"/>
</dbReference>
<comment type="caution">
    <text evidence="4">The sequence shown here is derived from an EMBL/GenBank/DDBJ whole genome shotgun (WGS) entry which is preliminary data.</text>
</comment>
<dbReference type="OrthoDB" id="3257061at2759"/>
<proteinExistence type="predicted"/>
<dbReference type="STRING" id="39966.A0A369JJX0"/>
<organism evidence="4 5">
    <name type="scientific">Hypsizygus marmoreus</name>
    <name type="common">White beech mushroom</name>
    <name type="synonym">Agaricus marmoreus</name>
    <dbReference type="NCBI Taxonomy" id="39966"/>
    <lineage>
        <taxon>Eukaryota</taxon>
        <taxon>Fungi</taxon>
        <taxon>Dikarya</taxon>
        <taxon>Basidiomycota</taxon>
        <taxon>Agaricomycotina</taxon>
        <taxon>Agaricomycetes</taxon>
        <taxon>Agaricomycetidae</taxon>
        <taxon>Agaricales</taxon>
        <taxon>Tricholomatineae</taxon>
        <taxon>Lyophyllaceae</taxon>
        <taxon>Hypsizygus</taxon>
    </lineage>
</organism>
<keyword evidence="5" id="KW-1185">Reference proteome</keyword>
<feature type="domain" description="DUF6570" evidence="3">
    <location>
        <begin position="221"/>
        <end position="365"/>
    </location>
</feature>
<feature type="region of interest" description="Disordered" evidence="1">
    <location>
        <begin position="73"/>
        <end position="126"/>
    </location>
</feature>
<reference evidence="4" key="1">
    <citation type="submission" date="2018-04" db="EMBL/GenBank/DDBJ databases">
        <title>Whole genome sequencing of Hypsizygus marmoreus.</title>
        <authorList>
            <person name="Choi I.-G."/>
            <person name="Min B."/>
            <person name="Kim J.-G."/>
            <person name="Kim S."/>
            <person name="Oh Y.-L."/>
            <person name="Kong W.-S."/>
            <person name="Park H."/>
            <person name="Jeong J."/>
            <person name="Song E.-S."/>
        </authorList>
    </citation>
    <scope>NUCLEOTIDE SEQUENCE [LARGE SCALE GENOMIC DNA]</scope>
    <source>
        <strain evidence="4">51987-8</strain>
    </source>
</reference>
<sequence>MEHNTAGDAGPSTLSTTTNTALSMYTVADIKTACHGIFTLTRDVARKRELLINAIGALEEDLRGEIVRRLRETENERKRKQPPIRDQNTRRRRHVPTAHHTTVLESTDTRSAPSTNLEDTSFLDSPSTETINQATIRFIKRTGNEALRVVPCVSCARETDASQTKTYEINDIPSPQCLSPAIPNDNHILRDGMLLYEPAISHDNHVSLCHECDRKLVAQVRPPLSLSNNMWIGDIPHELAVLTLPERMLIAKYFPAAYIVKLFPKVEGAQFWDKTSMHSGIQGNVSTYRLDYEQIASMIDGKTMPPPAAILSAVIGVTFIGTKNLPELTLPDMFLVRRDRVRMVLIWLKAHNPLYRDIEISEARLLELPQNAVPMEILAATKFSTDVEALERERETYVPNHDNDHSIPEYSVGVAPAGVVNNAEDIEMNEEFEPAVIPLTANGIIDVGADDVPDTDILAHALNNTTMEEHLTEKFHIRRSSAFINEYARIDPVTGQRFDGGPSNANHLLGAFPVLFPYGVGGFEVGRPEPVPYETHARWAVQYWDKRFRKDLHFVFQVFGVIQKRRVCRSASLQIKQSTFLANQNALKDLKPSDLLEASREEHRRVPFSNPAVQTLRKQVTAVRGRIPGTDESRTAIRGKIWGNVVMQNPPNLWITINPPDTQDPIAQVMTGEEIDLDNFNPQLGPTSKQRAVNVAGDPYASTRYFHMIIQVVLEELFGIEVRRGHNIERKAGLMGLVNSYIGTVEAQGRSTLHLHLIMWLQDAPTAKEMKDALQSPRFREKVRSFIQTNIRADIGDADTTAVRAMPVEKEVSYSRPVDPRRNDYDQAFKDRQRALSAKDELLFLCRVTSGSRPKANGAPGGFAAQSITITPQC</sequence>
<accession>A0A369JJX0</accession>
<protein>
    <submittedName>
        <fullName evidence="4">Uncharacterized protein</fullName>
    </submittedName>
</protein>
<evidence type="ECO:0000259" key="2">
    <source>
        <dbReference type="Pfam" id="PF14214"/>
    </source>
</evidence>
<evidence type="ECO:0000256" key="1">
    <source>
        <dbReference type="SAM" id="MobiDB-lite"/>
    </source>
</evidence>
<feature type="domain" description="Helitron helicase-like" evidence="2">
    <location>
        <begin position="536"/>
        <end position="758"/>
    </location>
</feature>
<gene>
    <name evidence="4" type="ORF">Hypma_012141</name>
</gene>
<dbReference type="InParanoid" id="A0A369JJX0"/>
<dbReference type="Proteomes" id="UP000076154">
    <property type="component" value="Unassembled WGS sequence"/>
</dbReference>
<evidence type="ECO:0000313" key="4">
    <source>
        <dbReference type="EMBL" id="RDB20715.1"/>
    </source>
</evidence>
<dbReference type="Pfam" id="PF14214">
    <property type="entry name" value="Helitron_like_N"/>
    <property type="match status" value="1"/>
</dbReference>
<evidence type="ECO:0000313" key="5">
    <source>
        <dbReference type="Proteomes" id="UP000076154"/>
    </source>
</evidence>
<dbReference type="AlphaFoldDB" id="A0A369JJX0"/>
<name>A0A369JJX0_HYPMA</name>
<dbReference type="EMBL" id="LUEZ02000058">
    <property type="protein sequence ID" value="RDB20715.1"/>
    <property type="molecule type" value="Genomic_DNA"/>
</dbReference>